<evidence type="ECO:0000256" key="1">
    <source>
        <dbReference type="SAM" id="Phobius"/>
    </source>
</evidence>
<name>A0A0V0SYX3_9BILA</name>
<feature type="non-terminal residue" evidence="2">
    <location>
        <position position="178"/>
    </location>
</feature>
<protein>
    <submittedName>
        <fullName evidence="2">Uncharacterized protein</fullName>
    </submittedName>
</protein>
<accession>A0A0V0SYX3</accession>
<evidence type="ECO:0000313" key="3">
    <source>
        <dbReference type="Proteomes" id="UP000055048"/>
    </source>
</evidence>
<dbReference type="EMBL" id="JYDJ01001450">
    <property type="protein sequence ID" value="KRX31977.1"/>
    <property type="molecule type" value="Genomic_DNA"/>
</dbReference>
<sequence>VDDQITDSSSVQRCTVAGYRAAHRDLLHFDSATKQSWLPMATHFEEFDLTEILWLTGPHEAVDLVSLTSRKIMQRLLSGRAAVILMVWLHLESLKMIERLQGKPVVMCSIMDLVHYVDIIDGRLPLAVYCLAVQIGWIPIVLTTVMVTEEARTLLTQMEEASGKIFPEFWKTKEALKK</sequence>
<reference evidence="2 3" key="1">
    <citation type="submission" date="2015-01" db="EMBL/GenBank/DDBJ databases">
        <title>Evolution of Trichinella species and genotypes.</title>
        <authorList>
            <person name="Korhonen P.K."/>
            <person name="Edoardo P."/>
            <person name="Giuseppe L.R."/>
            <person name="Gasser R.B."/>
        </authorList>
    </citation>
    <scope>NUCLEOTIDE SEQUENCE [LARGE SCALE GENOMIC DNA]</scope>
    <source>
        <strain evidence="2">ISS417</strain>
    </source>
</reference>
<keyword evidence="1" id="KW-0472">Membrane</keyword>
<dbReference type="AlphaFoldDB" id="A0A0V0SYX3"/>
<gene>
    <name evidence="2" type="ORF">T05_853</name>
</gene>
<keyword evidence="1" id="KW-1133">Transmembrane helix</keyword>
<dbReference type="Proteomes" id="UP000055048">
    <property type="component" value="Unassembled WGS sequence"/>
</dbReference>
<feature type="non-terminal residue" evidence="2">
    <location>
        <position position="1"/>
    </location>
</feature>
<proteinExistence type="predicted"/>
<evidence type="ECO:0000313" key="2">
    <source>
        <dbReference type="EMBL" id="KRX31977.1"/>
    </source>
</evidence>
<keyword evidence="3" id="KW-1185">Reference proteome</keyword>
<feature type="transmembrane region" description="Helical" evidence="1">
    <location>
        <begin position="126"/>
        <end position="148"/>
    </location>
</feature>
<comment type="caution">
    <text evidence="2">The sequence shown here is derived from an EMBL/GenBank/DDBJ whole genome shotgun (WGS) entry which is preliminary data.</text>
</comment>
<keyword evidence="1" id="KW-0812">Transmembrane</keyword>
<organism evidence="2 3">
    <name type="scientific">Trichinella murrelli</name>
    <dbReference type="NCBI Taxonomy" id="144512"/>
    <lineage>
        <taxon>Eukaryota</taxon>
        <taxon>Metazoa</taxon>
        <taxon>Ecdysozoa</taxon>
        <taxon>Nematoda</taxon>
        <taxon>Enoplea</taxon>
        <taxon>Dorylaimia</taxon>
        <taxon>Trichinellida</taxon>
        <taxon>Trichinellidae</taxon>
        <taxon>Trichinella</taxon>
    </lineage>
</organism>